<proteinExistence type="predicted"/>
<sequence>KTPINPDKPGILGRILALILVVFLFTMPLTATNGVFTVIYVTFSSGMEKELAMNILNYGGVGGWYLVESAQMQSLIEDYQWLKAFPQVLAMFLTLNIAIVGLAFIFELIRNLFLGGQSFGGTGGVSLAATREIRSEGEVQGRLLYFAFAGFSGYTVLLVILTCYKEFASLMPFTGLLESHGFEEYEILRTTWTFIASGQAIFLLIWILSVWKFFPLRKYNFDLSPDERR</sequence>
<keyword evidence="1" id="KW-1133">Transmembrane helix</keyword>
<evidence type="ECO:0000313" key="2">
    <source>
        <dbReference type="EMBL" id="SVE60491.1"/>
    </source>
</evidence>
<gene>
    <name evidence="2" type="ORF">METZ01_LOCUS513345</name>
</gene>
<dbReference type="AlphaFoldDB" id="A0A383EUR1"/>
<evidence type="ECO:0000256" key="1">
    <source>
        <dbReference type="SAM" id="Phobius"/>
    </source>
</evidence>
<feature type="non-terminal residue" evidence="2">
    <location>
        <position position="1"/>
    </location>
</feature>
<feature type="transmembrane region" description="Helical" evidence="1">
    <location>
        <begin position="51"/>
        <end position="67"/>
    </location>
</feature>
<accession>A0A383EUR1</accession>
<feature type="transmembrane region" description="Helical" evidence="1">
    <location>
        <begin position="143"/>
        <end position="167"/>
    </location>
</feature>
<organism evidence="2">
    <name type="scientific">marine metagenome</name>
    <dbReference type="NCBI Taxonomy" id="408172"/>
    <lineage>
        <taxon>unclassified sequences</taxon>
        <taxon>metagenomes</taxon>
        <taxon>ecological metagenomes</taxon>
    </lineage>
</organism>
<keyword evidence="1" id="KW-0472">Membrane</keyword>
<feature type="non-terminal residue" evidence="2">
    <location>
        <position position="229"/>
    </location>
</feature>
<feature type="transmembrane region" description="Helical" evidence="1">
    <location>
        <begin position="187"/>
        <end position="211"/>
    </location>
</feature>
<protein>
    <submittedName>
        <fullName evidence="2">Uncharacterized protein</fullName>
    </submittedName>
</protein>
<reference evidence="2" key="1">
    <citation type="submission" date="2018-05" db="EMBL/GenBank/DDBJ databases">
        <authorList>
            <person name="Lanie J.A."/>
            <person name="Ng W.-L."/>
            <person name="Kazmierczak K.M."/>
            <person name="Andrzejewski T.M."/>
            <person name="Davidsen T.M."/>
            <person name="Wayne K.J."/>
            <person name="Tettelin H."/>
            <person name="Glass J.I."/>
            <person name="Rusch D."/>
            <person name="Podicherti R."/>
            <person name="Tsui H.-C.T."/>
            <person name="Winkler M.E."/>
        </authorList>
    </citation>
    <scope>NUCLEOTIDE SEQUENCE</scope>
</reference>
<feature type="transmembrane region" description="Helical" evidence="1">
    <location>
        <begin position="88"/>
        <end position="106"/>
    </location>
</feature>
<keyword evidence="1" id="KW-0812">Transmembrane</keyword>
<dbReference type="EMBL" id="UINC01228957">
    <property type="protein sequence ID" value="SVE60491.1"/>
    <property type="molecule type" value="Genomic_DNA"/>
</dbReference>
<feature type="transmembrane region" description="Helical" evidence="1">
    <location>
        <begin position="12"/>
        <end position="31"/>
    </location>
</feature>
<name>A0A383EUR1_9ZZZZ</name>